<gene>
    <name evidence="6" type="ORF">SCA03_49720</name>
</gene>
<dbReference type="Proteomes" id="UP000319210">
    <property type="component" value="Unassembled WGS sequence"/>
</dbReference>
<comment type="cofactor">
    <cofactor evidence="1">
        <name>FAD</name>
        <dbReference type="ChEBI" id="CHEBI:57692"/>
    </cofactor>
</comment>
<name>A0A4Y3R419_STRCI</name>
<protein>
    <recommendedName>
        <fullName evidence="5">FAD-binding domain-containing protein</fullName>
    </recommendedName>
</protein>
<dbReference type="Pfam" id="PF01494">
    <property type="entry name" value="FAD_binding_3"/>
    <property type="match status" value="1"/>
</dbReference>
<evidence type="ECO:0000313" key="6">
    <source>
        <dbReference type="EMBL" id="GEB52421.1"/>
    </source>
</evidence>
<evidence type="ECO:0000256" key="3">
    <source>
        <dbReference type="ARBA" id="ARBA00022827"/>
    </source>
</evidence>
<dbReference type="AlphaFoldDB" id="A0A4Y3R419"/>
<dbReference type="PANTHER" id="PTHR43004">
    <property type="entry name" value="TRK SYSTEM POTASSIUM UPTAKE PROTEIN"/>
    <property type="match status" value="1"/>
</dbReference>
<keyword evidence="2" id="KW-0285">Flavoprotein</keyword>
<dbReference type="PRINTS" id="PR00420">
    <property type="entry name" value="RNGMNOXGNASE"/>
</dbReference>
<accession>A0A4Y3R419</accession>
<dbReference type="NCBIfam" id="NF004832">
    <property type="entry name" value="PRK06184.1"/>
    <property type="match status" value="1"/>
</dbReference>
<evidence type="ECO:0000256" key="1">
    <source>
        <dbReference type="ARBA" id="ARBA00001974"/>
    </source>
</evidence>
<dbReference type="GO" id="GO:0071949">
    <property type="term" value="F:FAD binding"/>
    <property type="evidence" value="ECO:0007669"/>
    <property type="project" value="InterPro"/>
</dbReference>
<feature type="domain" description="FAD-binding" evidence="5">
    <location>
        <begin position="16"/>
        <end position="378"/>
    </location>
</feature>
<dbReference type="PANTHER" id="PTHR43004:SF19">
    <property type="entry name" value="BINDING MONOOXYGENASE, PUTATIVE (JCVI)-RELATED"/>
    <property type="match status" value="1"/>
</dbReference>
<dbReference type="GO" id="GO:0016709">
    <property type="term" value="F:oxidoreductase activity, acting on paired donors, with incorporation or reduction of molecular oxygen, NAD(P)H as one donor, and incorporation of one atom of oxygen"/>
    <property type="evidence" value="ECO:0007669"/>
    <property type="project" value="UniProtKB-ARBA"/>
</dbReference>
<organism evidence="6 7">
    <name type="scientific">Streptomyces cacaoi</name>
    <dbReference type="NCBI Taxonomy" id="1898"/>
    <lineage>
        <taxon>Bacteria</taxon>
        <taxon>Bacillati</taxon>
        <taxon>Actinomycetota</taxon>
        <taxon>Actinomycetes</taxon>
        <taxon>Kitasatosporales</taxon>
        <taxon>Streptomycetaceae</taxon>
        <taxon>Streptomyces</taxon>
    </lineage>
</organism>
<dbReference type="InterPro" id="IPR002938">
    <property type="entry name" value="FAD-bd"/>
</dbReference>
<proteinExistence type="predicted"/>
<evidence type="ECO:0000256" key="4">
    <source>
        <dbReference type="SAM" id="MobiDB-lite"/>
    </source>
</evidence>
<dbReference type="RefSeq" id="WP_086814508.1">
    <property type="nucleotide sequence ID" value="NZ_BJMM01000031.1"/>
</dbReference>
<dbReference type="Gene3D" id="3.30.70.2450">
    <property type="match status" value="1"/>
</dbReference>
<dbReference type="OrthoDB" id="8670884at2"/>
<feature type="region of interest" description="Disordered" evidence="4">
    <location>
        <begin position="407"/>
        <end position="439"/>
    </location>
</feature>
<keyword evidence="3" id="KW-0274">FAD</keyword>
<feature type="compositionally biased region" description="Low complexity" evidence="4">
    <location>
        <begin position="417"/>
        <end position="436"/>
    </location>
</feature>
<dbReference type="Gene3D" id="3.50.50.60">
    <property type="entry name" value="FAD/NAD(P)-binding domain"/>
    <property type="match status" value="1"/>
</dbReference>
<feature type="region of interest" description="Disordered" evidence="4">
    <location>
        <begin position="251"/>
        <end position="271"/>
    </location>
</feature>
<dbReference type="InterPro" id="IPR050641">
    <property type="entry name" value="RIFMO-like"/>
</dbReference>
<dbReference type="Pfam" id="PF21274">
    <property type="entry name" value="Rng_hyd_C"/>
    <property type="match status" value="1"/>
</dbReference>
<keyword evidence="7" id="KW-1185">Reference proteome</keyword>
<evidence type="ECO:0000256" key="2">
    <source>
        <dbReference type="ARBA" id="ARBA00022630"/>
    </source>
</evidence>
<reference evidence="6 7" key="1">
    <citation type="submission" date="2019-06" db="EMBL/GenBank/DDBJ databases">
        <title>Whole genome shotgun sequence of Streptomyces cacaoi subsp. cacaoi NBRC 12748.</title>
        <authorList>
            <person name="Hosoyama A."/>
            <person name="Uohara A."/>
            <person name="Ohji S."/>
            <person name="Ichikawa N."/>
        </authorList>
    </citation>
    <scope>NUCLEOTIDE SEQUENCE [LARGE SCALE GENOMIC DNA]</scope>
    <source>
        <strain evidence="6 7">NBRC 12748</strain>
    </source>
</reference>
<sequence length="519" mass="54548">MGATGATGAAEASATTDVLVVGAGPTGLALACDLRRRGVRCRLVERGTALFPGSRGKGLQPRSLEVLDDLGVLDAVRAAGGPYPPVLLWESGPGGAPLREFDMIEPLAPDPAVPYGGPWMLPQWRTQQLLHERLGALGGGVDFRTGVDGLDQDADGVTVRLDDGSTVRATYVVGCDGGRSTVRRALGIPMHGETVDPAPIVVADVRIAGLGREHWHVWRDQHEDAPGFALCPLAGTDTFQLIAPNATLEPEETAAEPDGAAQPRGAAGGTEAERVADLLRTLLTTRTSLAADQLKEVVHASTFRASAALAARFRSGRVFLAGDAAHIHSPAGGQGLNTSVQDAYNLGWKLGLVLRHGAHPALLDTYEAERAPLAADVLGLSTRLHRTRSTRRGAETHQLDIAYCDSPLSRHAPSAPPSEALPEDAPAPGDRAPDAPLRQAGTDAPVRLFELLRGPHATLLAVGDTPAPDGLPAWIRTHRVGTPAGPYAEALHLIRPDGHLALTTRDPADVLRYVDELHG</sequence>
<dbReference type="EMBL" id="BJMM01000031">
    <property type="protein sequence ID" value="GEB52421.1"/>
    <property type="molecule type" value="Genomic_DNA"/>
</dbReference>
<dbReference type="Gene3D" id="3.40.30.120">
    <property type="match status" value="1"/>
</dbReference>
<evidence type="ECO:0000313" key="7">
    <source>
        <dbReference type="Proteomes" id="UP000319210"/>
    </source>
</evidence>
<dbReference type="InterPro" id="IPR036188">
    <property type="entry name" value="FAD/NAD-bd_sf"/>
</dbReference>
<comment type="caution">
    <text evidence="6">The sequence shown here is derived from an EMBL/GenBank/DDBJ whole genome shotgun (WGS) entry which is preliminary data.</text>
</comment>
<dbReference type="SUPFAM" id="SSF51905">
    <property type="entry name" value="FAD/NAD(P)-binding domain"/>
    <property type="match status" value="1"/>
</dbReference>
<evidence type="ECO:0000259" key="5">
    <source>
        <dbReference type="Pfam" id="PF01494"/>
    </source>
</evidence>